<dbReference type="InterPro" id="IPR050194">
    <property type="entry name" value="Glycosyltransferase_grp1"/>
</dbReference>
<sequence>MHSKRFHLLYVFPEPLPLSRARGVQVAHFVNALAQQGAMVTLAYVPSGSEHPFAPLGIEVPNGVVLLPLSRQLPGLLGALSMKSHRLFMWRLARWIRNSVKTGTVPDMVFFRHVKAAAWCCDAFPRLSLAYEAHEVFAQTAKPSQRLRISSLERKVLNSALLVIANSQGSADGLSRTHAVRRSIVVLPNGVAYPGSLPQKDWADASRRIVYAGSLFGWKGVDDLVEAFNSLPGFRLSVIGGTPEQVQRLKERQNGGGGEIEFLGQQPHYEVQHRLATACIAVLPNRSDKDSEFTSPLKLFEYLASGCAVVATDLPAMREVLGANDAVWARPGDPDSLAGAITLACRSPESLEQLGLRGRVLVRDKTWVRRAESFLAHAGELLGSESRLSSGEQ</sequence>
<dbReference type="InterPro" id="IPR028098">
    <property type="entry name" value="Glyco_trans_4-like_N"/>
</dbReference>
<dbReference type="Pfam" id="PF13692">
    <property type="entry name" value="Glyco_trans_1_4"/>
    <property type="match status" value="1"/>
</dbReference>
<dbReference type="Proteomes" id="UP000808146">
    <property type="component" value="Unassembled WGS sequence"/>
</dbReference>
<organism evidence="2 3">
    <name type="scientific">Candidatus Dechloromonas phosphorivorans</name>
    <dbReference type="NCBI Taxonomy" id="2899244"/>
    <lineage>
        <taxon>Bacteria</taxon>
        <taxon>Pseudomonadati</taxon>
        <taxon>Pseudomonadota</taxon>
        <taxon>Betaproteobacteria</taxon>
        <taxon>Rhodocyclales</taxon>
        <taxon>Azonexaceae</taxon>
        <taxon>Dechloromonas</taxon>
    </lineage>
</organism>
<dbReference type="GO" id="GO:0016757">
    <property type="term" value="F:glycosyltransferase activity"/>
    <property type="evidence" value="ECO:0007669"/>
    <property type="project" value="UniProtKB-ARBA"/>
</dbReference>
<dbReference type="EMBL" id="JADKBR010000003">
    <property type="protein sequence ID" value="MBK8889849.1"/>
    <property type="molecule type" value="Genomic_DNA"/>
</dbReference>
<reference evidence="2" key="1">
    <citation type="submission" date="2020-10" db="EMBL/GenBank/DDBJ databases">
        <title>Connecting structure to function with the recovery of over 1000 high-quality activated sludge metagenome-assembled genomes encoding full-length rRNA genes using long-read sequencing.</title>
        <authorList>
            <person name="Singleton C.M."/>
            <person name="Petriglieri F."/>
            <person name="Kristensen J.M."/>
            <person name="Kirkegaard R.H."/>
            <person name="Michaelsen T.Y."/>
            <person name="Andersen M.H."/>
            <person name="Karst S.M."/>
            <person name="Dueholm M.S."/>
            <person name="Nielsen P.H."/>
            <person name="Albertsen M."/>
        </authorList>
    </citation>
    <scope>NUCLEOTIDE SEQUENCE</scope>
    <source>
        <strain evidence="2">OdNE_18-Q3-R46-58_BAT3C.305</strain>
    </source>
</reference>
<dbReference type="PANTHER" id="PTHR45947">
    <property type="entry name" value="SULFOQUINOVOSYL TRANSFERASE SQD2"/>
    <property type="match status" value="1"/>
</dbReference>
<accession>A0A9D7QI67</accession>
<evidence type="ECO:0000313" key="2">
    <source>
        <dbReference type="EMBL" id="MBK8889849.1"/>
    </source>
</evidence>
<evidence type="ECO:0000259" key="1">
    <source>
        <dbReference type="Pfam" id="PF13579"/>
    </source>
</evidence>
<name>A0A9D7QI67_9RHOO</name>
<protein>
    <submittedName>
        <fullName evidence="2">Glycosyltransferase family 4 protein</fullName>
    </submittedName>
</protein>
<dbReference type="SUPFAM" id="SSF53756">
    <property type="entry name" value="UDP-Glycosyltransferase/glycogen phosphorylase"/>
    <property type="match status" value="1"/>
</dbReference>
<evidence type="ECO:0000313" key="3">
    <source>
        <dbReference type="Proteomes" id="UP000808146"/>
    </source>
</evidence>
<feature type="domain" description="Glycosyltransferase subfamily 4-like N-terminal" evidence="1">
    <location>
        <begin position="23"/>
        <end position="190"/>
    </location>
</feature>
<dbReference type="CDD" id="cd03801">
    <property type="entry name" value="GT4_PimA-like"/>
    <property type="match status" value="1"/>
</dbReference>
<proteinExistence type="predicted"/>
<dbReference type="Pfam" id="PF13579">
    <property type="entry name" value="Glyco_trans_4_4"/>
    <property type="match status" value="1"/>
</dbReference>
<comment type="caution">
    <text evidence="2">The sequence shown here is derived from an EMBL/GenBank/DDBJ whole genome shotgun (WGS) entry which is preliminary data.</text>
</comment>
<dbReference type="Gene3D" id="3.40.50.2000">
    <property type="entry name" value="Glycogen Phosphorylase B"/>
    <property type="match status" value="2"/>
</dbReference>
<dbReference type="AlphaFoldDB" id="A0A9D7QI67"/>
<dbReference type="PANTHER" id="PTHR45947:SF3">
    <property type="entry name" value="SULFOQUINOVOSYL TRANSFERASE SQD2"/>
    <property type="match status" value="1"/>
</dbReference>
<gene>
    <name evidence="2" type="ORF">IPN75_05350</name>
</gene>